<sequence>MNALKRGRERNSIASCSNAIRENAANFGNPTWLELVGRKKADAPVLGAGQVCMIGNGQIFHPA</sequence>
<reference evidence="1 2" key="1">
    <citation type="submission" date="2018-01" db="EMBL/GenBank/DDBJ databases">
        <title>Arthrobacter sp. nov., from glaciers in China.</title>
        <authorList>
            <person name="Liu Q."/>
            <person name="Xin Y.-H."/>
        </authorList>
    </citation>
    <scope>NUCLEOTIDE SEQUENCE [LARGE SCALE GENOMIC DNA]</scope>
    <source>
        <strain evidence="1 2">HLT2-12-2</strain>
    </source>
</reference>
<organism evidence="1 2">
    <name type="scientific">Arthrobacter glacialis</name>
    <dbReference type="NCBI Taxonomy" id="1664"/>
    <lineage>
        <taxon>Bacteria</taxon>
        <taxon>Bacillati</taxon>
        <taxon>Actinomycetota</taxon>
        <taxon>Actinomycetes</taxon>
        <taxon>Micrococcales</taxon>
        <taxon>Micrococcaceae</taxon>
        <taxon>Arthrobacter</taxon>
    </lineage>
</organism>
<dbReference type="EMBL" id="PPXC01000002">
    <property type="protein sequence ID" value="POH74849.1"/>
    <property type="molecule type" value="Genomic_DNA"/>
</dbReference>
<comment type="caution">
    <text evidence="1">The sequence shown here is derived from an EMBL/GenBank/DDBJ whole genome shotgun (WGS) entry which is preliminary data.</text>
</comment>
<dbReference type="RefSeq" id="WP_103464256.1">
    <property type="nucleotide sequence ID" value="NZ_PPXC01000002.1"/>
</dbReference>
<evidence type="ECO:0000313" key="1">
    <source>
        <dbReference type="EMBL" id="POH74849.1"/>
    </source>
</evidence>
<evidence type="ECO:0000313" key="2">
    <source>
        <dbReference type="Proteomes" id="UP000237061"/>
    </source>
</evidence>
<name>A0A2S4A0P8_ARTGL</name>
<accession>A0A2S4A0P8</accession>
<protein>
    <submittedName>
        <fullName evidence="1">Uncharacterized protein</fullName>
    </submittedName>
</protein>
<keyword evidence="2" id="KW-1185">Reference proteome</keyword>
<proteinExistence type="predicted"/>
<dbReference type="Proteomes" id="UP000237061">
    <property type="component" value="Unassembled WGS sequence"/>
</dbReference>
<dbReference type="AlphaFoldDB" id="A0A2S4A0P8"/>
<gene>
    <name evidence="1" type="ORF">CVS27_02985</name>
</gene>